<organism evidence="2 3">
    <name type="scientific">Metabacillus bambusae</name>
    <dbReference type="NCBI Taxonomy" id="2795218"/>
    <lineage>
        <taxon>Bacteria</taxon>
        <taxon>Bacillati</taxon>
        <taxon>Bacillota</taxon>
        <taxon>Bacilli</taxon>
        <taxon>Bacillales</taxon>
        <taxon>Bacillaceae</taxon>
        <taxon>Metabacillus</taxon>
    </lineage>
</organism>
<sequence>MRKEAIEKIENHIVAIFLAVIIIYIICTLVFGYDLPRGILSPLFN</sequence>
<name>A0ABS3MWH2_9BACI</name>
<keyword evidence="3" id="KW-1185">Reference proteome</keyword>
<dbReference type="EMBL" id="JAGDEL010000001">
    <property type="protein sequence ID" value="MBO1510245.1"/>
    <property type="molecule type" value="Genomic_DNA"/>
</dbReference>
<dbReference type="Proteomes" id="UP000663981">
    <property type="component" value="Unassembled WGS sequence"/>
</dbReference>
<comment type="caution">
    <text evidence="2">The sequence shown here is derived from an EMBL/GenBank/DDBJ whole genome shotgun (WGS) entry which is preliminary data.</text>
</comment>
<keyword evidence="1" id="KW-1133">Transmembrane helix</keyword>
<evidence type="ECO:0000256" key="1">
    <source>
        <dbReference type="SAM" id="Phobius"/>
    </source>
</evidence>
<protein>
    <submittedName>
        <fullName evidence="2">Uncharacterized protein</fullName>
    </submittedName>
</protein>
<accession>A0ABS3MWH2</accession>
<dbReference type="RefSeq" id="WP_207974915.1">
    <property type="nucleotide sequence ID" value="NZ_JAGDEL010000001.1"/>
</dbReference>
<gene>
    <name evidence="2" type="ORF">I7822_00865</name>
</gene>
<proteinExistence type="predicted"/>
<evidence type="ECO:0000313" key="2">
    <source>
        <dbReference type="EMBL" id="MBO1510245.1"/>
    </source>
</evidence>
<keyword evidence="1" id="KW-0472">Membrane</keyword>
<evidence type="ECO:0000313" key="3">
    <source>
        <dbReference type="Proteomes" id="UP000663981"/>
    </source>
</evidence>
<keyword evidence="1" id="KW-0812">Transmembrane</keyword>
<feature type="transmembrane region" description="Helical" evidence="1">
    <location>
        <begin position="12"/>
        <end position="33"/>
    </location>
</feature>
<reference evidence="2 3" key="1">
    <citation type="submission" date="2021-03" db="EMBL/GenBank/DDBJ databases">
        <title>Whole genome sequence of Metabacillus bambusae BG109.</title>
        <authorList>
            <person name="Jeong J.W."/>
        </authorList>
    </citation>
    <scope>NUCLEOTIDE SEQUENCE [LARGE SCALE GENOMIC DNA]</scope>
    <source>
        <strain evidence="2 3">BG109</strain>
    </source>
</reference>